<keyword evidence="5 12" id="KW-0812">Transmembrane</keyword>
<evidence type="ECO:0000313" key="14">
    <source>
        <dbReference type="Proteomes" id="UP000829354"/>
    </source>
</evidence>
<sequence length="773" mass="87690">MVWQERGIMEPTGRDGETNILEHTDTTPFASQTSTPTTWACPPRFERMTSQMTCPIITEESSGNGYGAEPDRPLSRCLSEIRPTAPPPFPHHHPTRRFSSIFRRPSHRHTVDRRASCDFTSAWLKTSNFDLREAGREEPQEPPEAETMGLPTQNEALDHVRFSDHPIERPVQLTRIDSNYSISENDSENGSTAGDIDKTPESAETTWMRDKKAKTSLLTACTVFYALFLTIFSLVLELAHLLNDEESRKLNKKDIIFGLYMYGGSLVFFFYMYIVLLLNPRWYSTMDYLGKMFGVCLTRPKVSPSSDSLSSAAATVRKVTHSSPSAGSLFLRLGSVVFGVTGVVYYAFLVFLCELDTNCSALSTSLDVCAIFFIFIQMHFIFCNWKLSITGSHMVARIGTMHLVAANLWTWIRYVLMEEGVMEKEIREVFKHRPMMGHYRNLSFDSSESSQEQSSEMFSSHEDEHDKKIVGSCQAVECFLGSLSEIMFTSIVEYSLIAAAVMYIVWRNIGRQDHGSTYVKRKHQIRVDCSKTTTGLFLGLAFLAVTFTSMVVYYGFTMMNKSKDAAFVYAFTDMFQYVLSTIGVFTAIYQMRALKYFNKKTHIQNSDQELLDQILLSIGLVGELIYSVAGLVGLTGEKQWTNFSFVLLFVHIFRLIQVGTQTFLLHVARSVRMGCEDREAQPGKQAITFLLTANLAIFFMNLFESEKAGVSEIIIEYYGKRSWVFLVRSFSPLTIFYRFHSSVCFAEIWKNVYAAKTHPVHNSATSTATPINI</sequence>
<feature type="compositionally biased region" description="Polar residues" evidence="11">
    <location>
        <begin position="178"/>
        <end position="192"/>
    </location>
</feature>
<evidence type="ECO:0000313" key="13">
    <source>
        <dbReference type="EMBL" id="UMM30311.1"/>
    </source>
</evidence>
<evidence type="ECO:0000256" key="2">
    <source>
        <dbReference type="ARBA" id="ARBA00006513"/>
    </source>
</evidence>
<keyword evidence="14" id="KW-1185">Reference proteome</keyword>
<feature type="region of interest" description="Disordered" evidence="11">
    <location>
        <begin position="1"/>
        <end position="37"/>
    </location>
</feature>
<evidence type="ECO:0008006" key="15">
    <source>
        <dbReference type="Google" id="ProtNLM"/>
    </source>
</evidence>
<feature type="transmembrane region" description="Helical" evidence="12">
    <location>
        <begin position="360"/>
        <end position="382"/>
    </location>
</feature>
<feature type="transmembrane region" description="Helical" evidence="12">
    <location>
        <begin position="255"/>
        <end position="278"/>
    </location>
</feature>
<keyword evidence="4" id="KW-1003">Cell membrane</keyword>
<evidence type="ECO:0000256" key="9">
    <source>
        <dbReference type="ARBA" id="ARBA00023136"/>
    </source>
</evidence>
<feature type="transmembrane region" description="Helical" evidence="12">
    <location>
        <begin position="610"/>
        <end position="631"/>
    </location>
</feature>
<feature type="transmembrane region" description="Helical" evidence="12">
    <location>
        <begin position="536"/>
        <end position="556"/>
    </location>
</feature>
<dbReference type="AlphaFoldDB" id="A0AAE9EYU0"/>
<evidence type="ECO:0000256" key="4">
    <source>
        <dbReference type="ARBA" id="ARBA00022475"/>
    </source>
</evidence>
<dbReference type="Proteomes" id="UP000829354">
    <property type="component" value="Chromosome IV"/>
</dbReference>
<dbReference type="Pfam" id="PF03189">
    <property type="entry name" value="Otopetrin"/>
    <property type="match status" value="1"/>
</dbReference>
<feature type="region of interest" description="Disordered" evidence="11">
    <location>
        <begin position="178"/>
        <end position="205"/>
    </location>
</feature>
<dbReference type="PANTHER" id="PTHR21522">
    <property type="entry name" value="PROTON CHANNEL OTOP"/>
    <property type="match status" value="1"/>
</dbReference>
<proteinExistence type="inferred from homology"/>
<evidence type="ECO:0000256" key="3">
    <source>
        <dbReference type="ARBA" id="ARBA00022448"/>
    </source>
</evidence>
<keyword evidence="6" id="KW-0375">Hydrogen ion transport</keyword>
<feature type="transmembrane region" description="Helical" evidence="12">
    <location>
        <begin position="643"/>
        <end position="665"/>
    </location>
</feature>
<evidence type="ECO:0000256" key="7">
    <source>
        <dbReference type="ARBA" id="ARBA00022989"/>
    </source>
</evidence>
<evidence type="ECO:0000256" key="10">
    <source>
        <dbReference type="ARBA" id="ARBA00023303"/>
    </source>
</evidence>
<name>A0AAE9EYU0_CAEBR</name>
<evidence type="ECO:0000256" key="5">
    <source>
        <dbReference type="ARBA" id="ARBA00022692"/>
    </source>
</evidence>
<comment type="subcellular location">
    <subcellularLocation>
        <location evidence="1">Cell membrane</location>
        <topology evidence="1">Multi-pass membrane protein</topology>
    </subcellularLocation>
</comment>
<feature type="compositionally biased region" description="Basic and acidic residues" evidence="11">
    <location>
        <begin position="12"/>
        <end position="25"/>
    </location>
</feature>
<evidence type="ECO:0000256" key="1">
    <source>
        <dbReference type="ARBA" id="ARBA00004651"/>
    </source>
</evidence>
<feature type="transmembrane region" description="Helical" evidence="12">
    <location>
        <begin position="329"/>
        <end position="348"/>
    </location>
</feature>
<dbReference type="PANTHER" id="PTHR21522:SF33">
    <property type="entry name" value="OTOPETRIN-2"/>
    <property type="match status" value="1"/>
</dbReference>
<organism evidence="13 14">
    <name type="scientific">Caenorhabditis briggsae</name>
    <dbReference type="NCBI Taxonomy" id="6238"/>
    <lineage>
        <taxon>Eukaryota</taxon>
        <taxon>Metazoa</taxon>
        <taxon>Ecdysozoa</taxon>
        <taxon>Nematoda</taxon>
        <taxon>Chromadorea</taxon>
        <taxon>Rhabditida</taxon>
        <taxon>Rhabditina</taxon>
        <taxon>Rhabditomorpha</taxon>
        <taxon>Rhabditoidea</taxon>
        <taxon>Rhabditidae</taxon>
        <taxon>Peloderinae</taxon>
        <taxon>Caenorhabditis</taxon>
    </lineage>
</organism>
<keyword evidence="7 12" id="KW-1133">Transmembrane helix</keyword>
<protein>
    <recommendedName>
        <fullName evidence="15">OToPetrin-Like</fullName>
    </recommendedName>
</protein>
<feature type="transmembrane region" description="Helical" evidence="12">
    <location>
        <begin position="394"/>
        <end position="412"/>
    </location>
</feature>
<evidence type="ECO:0000256" key="12">
    <source>
        <dbReference type="SAM" id="Phobius"/>
    </source>
</evidence>
<dbReference type="GO" id="GO:0005886">
    <property type="term" value="C:plasma membrane"/>
    <property type="evidence" value="ECO:0007669"/>
    <property type="project" value="UniProtKB-SubCell"/>
</dbReference>
<dbReference type="GO" id="GO:0015252">
    <property type="term" value="F:proton channel activity"/>
    <property type="evidence" value="ECO:0007669"/>
    <property type="project" value="InterPro"/>
</dbReference>
<dbReference type="InterPro" id="IPR004878">
    <property type="entry name" value="Otopetrin"/>
</dbReference>
<dbReference type="EMBL" id="CP092623">
    <property type="protein sequence ID" value="UMM30311.1"/>
    <property type="molecule type" value="Genomic_DNA"/>
</dbReference>
<feature type="transmembrane region" description="Helical" evidence="12">
    <location>
        <begin position="568"/>
        <end position="589"/>
    </location>
</feature>
<gene>
    <name evidence="13" type="ORF">L5515_012244</name>
</gene>
<keyword evidence="8" id="KW-0406">Ion transport</keyword>
<accession>A0AAE9EYU0</accession>
<feature type="transmembrane region" description="Helical" evidence="12">
    <location>
        <begin position="486"/>
        <end position="506"/>
    </location>
</feature>
<evidence type="ECO:0000256" key="11">
    <source>
        <dbReference type="SAM" id="MobiDB-lite"/>
    </source>
</evidence>
<feature type="transmembrane region" description="Helical" evidence="12">
    <location>
        <begin position="217"/>
        <end position="235"/>
    </location>
</feature>
<comment type="similarity">
    <text evidence="2">Belongs to the otopetrin family.</text>
</comment>
<reference evidence="13 14" key="1">
    <citation type="submission" date="2022-04" db="EMBL/GenBank/DDBJ databases">
        <title>Chromosome-level reference genomes for two strains of Caenorhabditis briggsae: an improved platform for comparative genomics.</title>
        <authorList>
            <person name="Stevens L."/>
            <person name="Andersen E."/>
        </authorList>
    </citation>
    <scope>NUCLEOTIDE SEQUENCE [LARGE SCALE GENOMIC DNA]</scope>
    <source>
        <strain evidence="13">VX34</strain>
        <tissue evidence="13">Whole-organism</tissue>
    </source>
</reference>
<evidence type="ECO:0000256" key="8">
    <source>
        <dbReference type="ARBA" id="ARBA00023065"/>
    </source>
</evidence>
<keyword evidence="9 12" id="KW-0472">Membrane</keyword>
<evidence type="ECO:0000256" key="6">
    <source>
        <dbReference type="ARBA" id="ARBA00022781"/>
    </source>
</evidence>
<keyword evidence="10" id="KW-0407">Ion channel</keyword>
<feature type="compositionally biased region" description="Polar residues" evidence="11">
    <location>
        <begin position="26"/>
        <end position="37"/>
    </location>
</feature>
<keyword evidence="3" id="KW-0813">Transport</keyword>